<feature type="domain" description="Histidine kinase" evidence="8">
    <location>
        <begin position="185"/>
        <end position="410"/>
    </location>
</feature>
<dbReference type="InterPro" id="IPR036890">
    <property type="entry name" value="HATPase_C_sf"/>
</dbReference>
<dbReference type="InterPro" id="IPR011006">
    <property type="entry name" value="CheY-like_superfamily"/>
</dbReference>
<dbReference type="Pfam" id="PF00512">
    <property type="entry name" value="HisKA"/>
    <property type="match status" value="2"/>
</dbReference>
<dbReference type="InterPro" id="IPR003594">
    <property type="entry name" value="HATPase_dom"/>
</dbReference>
<dbReference type="CDD" id="cd00082">
    <property type="entry name" value="HisKA"/>
    <property type="match status" value="2"/>
</dbReference>
<dbReference type="InterPro" id="IPR005467">
    <property type="entry name" value="His_kinase_dom"/>
</dbReference>
<dbReference type="PROSITE" id="PS50113">
    <property type="entry name" value="PAC"/>
    <property type="match status" value="1"/>
</dbReference>
<dbReference type="InterPro" id="IPR004358">
    <property type="entry name" value="Sig_transdc_His_kin-like_C"/>
</dbReference>
<keyword evidence="3 6" id="KW-0597">Phosphoprotein</keyword>
<proteinExistence type="predicted"/>
<dbReference type="InterPro" id="IPR000700">
    <property type="entry name" value="PAS-assoc_C"/>
</dbReference>
<dbReference type="SMART" id="SM00448">
    <property type="entry name" value="REC"/>
    <property type="match status" value="3"/>
</dbReference>
<dbReference type="GO" id="GO:0016301">
    <property type="term" value="F:kinase activity"/>
    <property type="evidence" value="ECO:0007669"/>
    <property type="project" value="UniProtKB-KW"/>
</dbReference>
<feature type="domain" description="PAC" evidence="11">
    <location>
        <begin position="769"/>
        <end position="821"/>
    </location>
</feature>
<feature type="domain" description="Response regulatory" evidence="9">
    <location>
        <begin position="445"/>
        <end position="660"/>
    </location>
</feature>
<keyword evidence="5 12" id="KW-0418">Kinase</keyword>
<dbReference type="Pfam" id="PF08447">
    <property type="entry name" value="PAS_3"/>
    <property type="match status" value="1"/>
</dbReference>
<dbReference type="PANTHER" id="PTHR43047">
    <property type="entry name" value="TWO-COMPONENT HISTIDINE PROTEIN KINASE"/>
    <property type="match status" value="1"/>
</dbReference>
<dbReference type="InterPro" id="IPR013655">
    <property type="entry name" value="PAS_fold_3"/>
</dbReference>
<feature type="domain" description="Response regulatory" evidence="9">
    <location>
        <begin position="18"/>
        <end position="135"/>
    </location>
</feature>
<dbReference type="Gene3D" id="1.10.287.130">
    <property type="match status" value="2"/>
</dbReference>
<dbReference type="CDD" id="cd16922">
    <property type="entry name" value="HATPase_EvgS-ArcB-TorS-like"/>
    <property type="match status" value="2"/>
</dbReference>
<feature type="coiled-coil region" evidence="7">
    <location>
        <begin position="151"/>
        <end position="178"/>
    </location>
</feature>
<evidence type="ECO:0000256" key="7">
    <source>
        <dbReference type="SAM" id="Coils"/>
    </source>
</evidence>
<dbReference type="Pfam" id="PF13426">
    <property type="entry name" value="PAS_9"/>
    <property type="match status" value="1"/>
</dbReference>
<comment type="caution">
    <text evidence="12">The sequence shown here is derived from an EMBL/GenBank/DDBJ whole genome shotgun (WGS) entry which is preliminary data.</text>
</comment>
<evidence type="ECO:0000256" key="1">
    <source>
        <dbReference type="ARBA" id="ARBA00000085"/>
    </source>
</evidence>
<dbReference type="PANTHER" id="PTHR43047:SF72">
    <property type="entry name" value="OSMOSENSING HISTIDINE PROTEIN KINASE SLN1"/>
    <property type="match status" value="1"/>
</dbReference>
<evidence type="ECO:0000256" key="4">
    <source>
        <dbReference type="ARBA" id="ARBA00022679"/>
    </source>
</evidence>
<dbReference type="PRINTS" id="PR00344">
    <property type="entry name" value="BCTRLSENSOR"/>
</dbReference>
<evidence type="ECO:0000259" key="9">
    <source>
        <dbReference type="PROSITE" id="PS50110"/>
    </source>
</evidence>
<evidence type="ECO:0000256" key="5">
    <source>
        <dbReference type="ARBA" id="ARBA00022777"/>
    </source>
</evidence>
<reference evidence="12 13" key="1">
    <citation type="submission" date="2024-02" db="EMBL/GenBank/DDBJ databases">
        <authorList>
            <person name="Chen Y."/>
            <person name="Shah S."/>
            <person name="Dougan E. K."/>
            <person name="Thang M."/>
            <person name="Chan C."/>
        </authorList>
    </citation>
    <scope>NUCLEOTIDE SEQUENCE [LARGE SCALE GENOMIC DNA]</scope>
</reference>
<keyword evidence="13" id="KW-1185">Reference proteome</keyword>
<evidence type="ECO:0000256" key="3">
    <source>
        <dbReference type="ARBA" id="ARBA00022553"/>
    </source>
</evidence>
<dbReference type="SMART" id="SM00388">
    <property type="entry name" value="HisKA"/>
    <property type="match status" value="2"/>
</dbReference>
<feature type="domain" description="Histidine kinase" evidence="8">
    <location>
        <begin position="968"/>
        <end position="1173"/>
    </location>
</feature>
<feature type="non-terminal residue" evidence="12">
    <location>
        <position position="1173"/>
    </location>
</feature>
<dbReference type="InterPro" id="IPR000014">
    <property type="entry name" value="PAS"/>
</dbReference>
<evidence type="ECO:0000259" key="8">
    <source>
        <dbReference type="PROSITE" id="PS50109"/>
    </source>
</evidence>
<dbReference type="SUPFAM" id="SSF52172">
    <property type="entry name" value="CheY-like"/>
    <property type="match status" value="3"/>
</dbReference>
<dbReference type="SMART" id="SM00086">
    <property type="entry name" value="PAC"/>
    <property type="match status" value="2"/>
</dbReference>
<dbReference type="SMART" id="SM00091">
    <property type="entry name" value="PAS"/>
    <property type="match status" value="2"/>
</dbReference>
<dbReference type="InterPro" id="IPR036097">
    <property type="entry name" value="HisK_dim/P_sf"/>
</dbReference>
<dbReference type="CDD" id="cd00130">
    <property type="entry name" value="PAS"/>
    <property type="match status" value="2"/>
</dbReference>
<dbReference type="Pfam" id="PF00072">
    <property type="entry name" value="Response_reg"/>
    <property type="match status" value="2"/>
</dbReference>
<gene>
    <name evidence="12" type="ORF">SCF082_LOCUS10660</name>
</gene>
<comment type="catalytic activity">
    <reaction evidence="1">
        <text>ATP + protein L-histidine = ADP + protein N-phospho-L-histidine.</text>
        <dbReference type="EC" id="2.7.13.3"/>
    </reaction>
</comment>
<dbReference type="InterPro" id="IPR001610">
    <property type="entry name" value="PAC"/>
</dbReference>
<dbReference type="CDD" id="cd17546">
    <property type="entry name" value="REC_hyHK_CKI1_RcsC-like"/>
    <property type="match status" value="1"/>
</dbReference>
<dbReference type="InterPro" id="IPR035965">
    <property type="entry name" value="PAS-like_dom_sf"/>
</dbReference>
<evidence type="ECO:0000259" key="10">
    <source>
        <dbReference type="PROSITE" id="PS50112"/>
    </source>
</evidence>
<dbReference type="InterPro" id="IPR001789">
    <property type="entry name" value="Sig_transdc_resp-reg_receiver"/>
</dbReference>
<dbReference type="InterPro" id="IPR003661">
    <property type="entry name" value="HisK_dim/P_dom"/>
</dbReference>
<dbReference type="Gene3D" id="2.10.70.100">
    <property type="match status" value="1"/>
</dbReference>
<dbReference type="EC" id="2.7.13.3" evidence="2"/>
<accession>A0ABP0J7R8</accession>
<dbReference type="PROSITE" id="PS50109">
    <property type="entry name" value="HIS_KIN"/>
    <property type="match status" value="2"/>
</dbReference>
<dbReference type="SUPFAM" id="SSF55874">
    <property type="entry name" value="ATPase domain of HSP90 chaperone/DNA topoisomerase II/histidine kinase"/>
    <property type="match status" value="2"/>
</dbReference>
<dbReference type="Gene3D" id="3.30.450.20">
    <property type="entry name" value="PAS domain"/>
    <property type="match status" value="2"/>
</dbReference>
<feature type="modified residue" description="4-aspartylphosphate" evidence="6">
    <location>
        <position position="502"/>
    </location>
</feature>
<dbReference type="Gene3D" id="3.30.565.10">
    <property type="entry name" value="Histidine kinase-like ATPase, C-terminal domain"/>
    <property type="match status" value="2"/>
</dbReference>
<dbReference type="PROSITE" id="PS50110">
    <property type="entry name" value="RESPONSE_REGULATORY"/>
    <property type="match status" value="2"/>
</dbReference>
<dbReference type="Gene3D" id="3.40.50.2300">
    <property type="match status" value="3"/>
</dbReference>
<dbReference type="Pfam" id="PF02518">
    <property type="entry name" value="HATPase_c"/>
    <property type="match status" value="2"/>
</dbReference>
<feature type="domain" description="PAS" evidence="10">
    <location>
        <begin position="822"/>
        <end position="877"/>
    </location>
</feature>
<dbReference type="PROSITE" id="PS50112">
    <property type="entry name" value="PAS"/>
    <property type="match status" value="1"/>
</dbReference>
<evidence type="ECO:0000313" key="13">
    <source>
        <dbReference type="Proteomes" id="UP001642464"/>
    </source>
</evidence>
<dbReference type="SUPFAM" id="SSF47384">
    <property type="entry name" value="Homodimeric domain of signal transducing histidine kinase"/>
    <property type="match status" value="2"/>
</dbReference>
<keyword evidence="7" id="KW-0175">Coiled coil</keyword>
<keyword evidence="4" id="KW-0808">Transferase</keyword>
<dbReference type="Proteomes" id="UP001642464">
    <property type="component" value="Unassembled WGS sequence"/>
</dbReference>
<evidence type="ECO:0000256" key="6">
    <source>
        <dbReference type="PROSITE-ProRule" id="PRU00169"/>
    </source>
</evidence>
<dbReference type="SMART" id="SM00387">
    <property type="entry name" value="HATPase_c"/>
    <property type="match status" value="2"/>
</dbReference>
<dbReference type="EMBL" id="CAXAMM010006257">
    <property type="protein sequence ID" value="CAK9010397.1"/>
    <property type="molecule type" value="Genomic_DNA"/>
</dbReference>
<dbReference type="NCBIfam" id="TIGR00229">
    <property type="entry name" value="sensory_box"/>
    <property type="match status" value="2"/>
</dbReference>
<protein>
    <recommendedName>
        <fullName evidence="2">histidine kinase</fullName>
        <ecNumber evidence="2">2.7.13.3</ecNumber>
    </recommendedName>
</protein>
<sequence length="1173" mass="129565">MSLDCAAPASDEAIVSAKILVIDDEPLCIDVVRLYLKDAGFMRVYECTDSEVVADVVLEVEPDLILLDVVLGDHSGIDILRSLRTANATARIPVIMMTAATDPKIKQNALILGASDFLSKPLDPKDLLPRVRNCIASTVLQERMRSYVRLLESEVHRREAVEHELDEARLAAVRANQAKTEFLARMSHEIRTPMTAILGFADMLMADTSLNELSSESTEWVTTIRRNGEYLLALINDILDLSKIEAGQLQVERLACSPKLIVDEVVELLRPKATAKGIDLKSLTCGDVPEAIISDPHRLRQVLINLVGNAVKFTEHGEVVITLRAVGSPHGQQQLTFDVTDTGIGIDSEQLENVFQAFQQADLSTTRRYGGSGLGLTISRRLAEALDGSISVESRMGVGSCFQLRVRAEKTHDADVEPANYEKAGTRTSHAASEVPHDAALSGLRVLLAEDGPDNRRLVTCLLEKAGAEVTMAEDGQKAVELVLGERKSSPVSCEFDVILMDMEMPRLDGYSATRLLRKAGYQRPIIALTANAMQGDEVKCKEAGCDIYITKPITREVTDVLTSAGYVVDQLPDGTGVQAQIRAAPPDLILLDILMPGIPGTEILVQLKKNPQSASIPVIMITAKSDEAELARCLESGATDFIGKPFGAVALLARIESALKAGDSLLELEHANTKLQYEIEARWRAEQELDRSKRRYGVAVEAGRIGLWEWDIKRDTVYLASYLQHMLLLEPNDLPRSFKDWLCRVHEADRHSLEVQFRQLSEGYVEGVELEHRLQRNDGSVMWVLTRARLERDKAGLPSTVNGVHADITERKAITDSLADSEAWNRSVLEAAADAILGVDDQGIIRSFNRTAEELFGYQSDEIVGQPVHLLLPENRRDWHVERFASFITGDFGVDLIGRRREVVAQRKNGAPVRVTLTVTEAKTEDSRLFTAVVQDLTKWDLREEELRQATAAADKANRAKSDFLANMSHEIRTPLNAILGFAQVLHAEVQDADIRHKLDAILSSGYHLLQLINDILDLSKIEAGKMQITLEDTSPTDIACGVIECLRGQARSKSLKLTDIWPDEIPITVNTDRARVAQLLFNLIGNALKFTEEGEVQLFNRFEVRNERCLWRMVVRDTGIGIPKDKLASIFSPFEQADSSVARTHGGTGLGLTICNWITQNLGGDLAVDSQ</sequence>
<feature type="modified residue" description="4-aspartylphosphate" evidence="6">
    <location>
        <position position="68"/>
    </location>
</feature>
<evidence type="ECO:0000256" key="2">
    <source>
        <dbReference type="ARBA" id="ARBA00012438"/>
    </source>
</evidence>
<organism evidence="12 13">
    <name type="scientific">Durusdinium trenchii</name>
    <dbReference type="NCBI Taxonomy" id="1381693"/>
    <lineage>
        <taxon>Eukaryota</taxon>
        <taxon>Sar</taxon>
        <taxon>Alveolata</taxon>
        <taxon>Dinophyceae</taxon>
        <taxon>Suessiales</taxon>
        <taxon>Symbiodiniaceae</taxon>
        <taxon>Durusdinium</taxon>
    </lineage>
</organism>
<dbReference type="SUPFAM" id="SSF55785">
    <property type="entry name" value="PYP-like sensor domain (PAS domain)"/>
    <property type="match status" value="2"/>
</dbReference>
<evidence type="ECO:0000313" key="12">
    <source>
        <dbReference type="EMBL" id="CAK9010397.1"/>
    </source>
</evidence>
<evidence type="ECO:0000259" key="11">
    <source>
        <dbReference type="PROSITE" id="PS50113"/>
    </source>
</evidence>
<name>A0ABP0J7R8_9DINO</name>